<keyword evidence="5 7" id="KW-0472">Membrane</keyword>
<gene>
    <name evidence="10" type="ORF">HCN52_14165</name>
</gene>
<feature type="domain" description="MacB-like periplasmic core" evidence="9">
    <location>
        <begin position="23"/>
        <end position="235"/>
    </location>
</feature>
<proteinExistence type="inferred from homology"/>
<accession>A0ABX1CCQ4</accession>
<evidence type="ECO:0000256" key="5">
    <source>
        <dbReference type="ARBA" id="ARBA00023136"/>
    </source>
</evidence>
<feature type="transmembrane region" description="Helical" evidence="7">
    <location>
        <begin position="730"/>
        <end position="755"/>
    </location>
</feature>
<feature type="domain" description="ABC3 transporter permease C-terminal" evidence="8">
    <location>
        <begin position="274"/>
        <end position="394"/>
    </location>
</feature>
<dbReference type="Pfam" id="PF02687">
    <property type="entry name" value="FtsX"/>
    <property type="match status" value="2"/>
</dbReference>
<feature type="transmembrane region" description="Helical" evidence="7">
    <location>
        <begin position="820"/>
        <end position="840"/>
    </location>
</feature>
<dbReference type="InterPro" id="IPR003838">
    <property type="entry name" value="ABC3_permease_C"/>
</dbReference>
<organism evidence="10 11">
    <name type="scientific">Streptomyces bohaiensis</name>
    <dbReference type="NCBI Taxonomy" id="1431344"/>
    <lineage>
        <taxon>Bacteria</taxon>
        <taxon>Bacillati</taxon>
        <taxon>Actinomycetota</taxon>
        <taxon>Actinomycetes</taxon>
        <taxon>Kitasatosporales</taxon>
        <taxon>Streptomycetaceae</taxon>
        <taxon>Streptomyces</taxon>
    </lineage>
</organism>
<dbReference type="Proteomes" id="UP000727056">
    <property type="component" value="Unassembled WGS sequence"/>
</dbReference>
<comment type="caution">
    <text evidence="10">The sequence shown here is derived from an EMBL/GenBank/DDBJ whole genome shotgun (WGS) entry which is preliminary data.</text>
</comment>
<reference evidence="10 11" key="1">
    <citation type="submission" date="2020-03" db="EMBL/GenBank/DDBJ databases">
        <title>Draft genome of Streptomyces sp. ventii, isolated from the Axial Seamount in the Pacific Ocean, and resequencing of the two type strains Streptomyces lonarensis strain NCL 716 and Streptomyces bohaiensis strain 11A07.</title>
        <authorList>
            <person name="Loughran R.M."/>
            <person name="Pfannmuller K.M."/>
            <person name="Wasson B.J."/>
            <person name="Deadmond M.C."/>
            <person name="Paddock B.E."/>
            <person name="Koyack M.J."/>
            <person name="Gallegos D.A."/>
            <person name="Mitchell E.A."/>
            <person name="Ushijima B."/>
            <person name="Saw J.H."/>
            <person name="Mcphail K.L."/>
            <person name="Videau P."/>
        </authorList>
    </citation>
    <scope>NUCLEOTIDE SEQUENCE [LARGE SCALE GENOMIC DNA]</scope>
    <source>
        <strain evidence="10 11">11A07</strain>
    </source>
</reference>
<sequence>MSVVKTSLRNFLAHKGRMILSGAAVALSVAFVCGTLVFTATMQTTFDKLFAESASDVMIQPGEDGSAMDESPSTGRFDAMPPEVIGEIEAVDGVETAVGIVQSTSIVAVGPDNESVGPTGGAPTMGVNWTHVELRTMEEPEGALPEGPDEIMIDGDTADSSGLGIGDTIRIMGVNGTTEHTVTGVVEFATTNPGAAVVYFDTETAQQVLLGGEGFTGVYVDGDGSVSDEVLRDRVADAIDTSGVRVLTNAEYTQENQDALGAFFNVIQYVLLGFALIALLVGIFLIVNTFTMLVAQRTREIGLFRAIGASRRQVNRSVLLEALILGVVGSVLGFVLGVGLAVGLMAVMGAFGLNLSTDDLTISTAVPITGIVLGITVTLVAAYFPARRAGKITPMAALQDAGLPGDKRAGRIRATIGAVLTVAGALMLFLTTTAERTVAAGGYLGLGILLTLVGMVVFAPALVGGIVKALAVVLLRIFGPIGRLAERNALRNPNRTGGTASALMIGLALVTSLAVVGSSMIASATEEIDRSIGADFIVQTSNFQPVLPDAAEAVRNADHLAAVSEMRGVSAEVTADGDSFEQSFSAVDDSFPDMIRVEMAEGSFADALAPGAVAIGSARADTENLAVGDEITVTFEGGEETTLTIGGITAPGSNPEAMPAYVSMETVRDSVPESELPLAWMLMAIADEGQVDAARESLDSALEPMPQMEVRDQAEYKEMIEQQIGQLLNMVYGLLALAIIVAILGVVNTLALSVVERTREIGLMRAIGLSRRQLRRMIRLEAVVIALFGALLGVAMGLAWGAGAQQILALEGMEVLALPWFTIAVVFVGAALVGLLAALVPAFRAGRMNILDAVSTE</sequence>
<feature type="transmembrane region" description="Helical" evidence="7">
    <location>
        <begin position="365"/>
        <end position="386"/>
    </location>
</feature>
<feature type="domain" description="MacB-like periplasmic core" evidence="9">
    <location>
        <begin position="497"/>
        <end position="699"/>
    </location>
</feature>
<feature type="transmembrane region" description="Helical" evidence="7">
    <location>
        <begin position="320"/>
        <end position="353"/>
    </location>
</feature>
<feature type="transmembrane region" description="Helical" evidence="7">
    <location>
        <begin position="269"/>
        <end position="295"/>
    </location>
</feature>
<feature type="transmembrane region" description="Helical" evidence="7">
    <location>
        <begin position="446"/>
        <end position="479"/>
    </location>
</feature>
<keyword evidence="3 7" id="KW-0812">Transmembrane</keyword>
<evidence type="ECO:0000256" key="2">
    <source>
        <dbReference type="ARBA" id="ARBA00022475"/>
    </source>
</evidence>
<keyword evidence="4 7" id="KW-1133">Transmembrane helix</keyword>
<evidence type="ECO:0000256" key="4">
    <source>
        <dbReference type="ARBA" id="ARBA00022989"/>
    </source>
</evidence>
<dbReference type="PANTHER" id="PTHR30572:SF4">
    <property type="entry name" value="ABC TRANSPORTER PERMEASE YTRF"/>
    <property type="match status" value="1"/>
</dbReference>
<feature type="transmembrane region" description="Helical" evidence="7">
    <location>
        <begin position="414"/>
        <end position="434"/>
    </location>
</feature>
<dbReference type="InterPro" id="IPR025857">
    <property type="entry name" value="MacB_PCD"/>
</dbReference>
<evidence type="ECO:0000256" key="1">
    <source>
        <dbReference type="ARBA" id="ARBA00004651"/>
    </source>
</evidence>
<evidence type="ECO:0000256" key="6">
    <source>
        <dbReference type="ARBA" id="ARBA00038076"/>
    </source>
</evidence>
<feature type="transmembrane region" description="Helical" evidence="7">
    <location>
        <begin position="780"/>
        <end position="800"/>
    </location>
</feature>
<evidence type="ECO:0000256" key="3">
    <source>
        <dbReference type="ARBA" id="ARBA00022692"/>
    </source>
</evidence>
<keyword evidence="2" id="KW-1003">Cell membrane</keyword>
<dbReference type="RefSeq" id="WP_168088802.1">
    <property type="nucleotide sequence ID" value="NZ_BHZH01000375.1"/>
</dbReference>
<evidence type="ECO:0000259" key="8">
    <source>
        <dbReference type="Pfam" id="PF02687"/>
    </source>
</evidence>
<comment type="similarity">
    <text evidence="6">Belongs to the ABC-4 integral membrane protein family.</text>
</comment>
<evidence type="ECO:0000313" key="11">
    <source>
        <dbReference type="Proteomes" id="UP000727056"/>
    </source>
</evidence>
<dbReference type="EMBL" id="JAAVJC010000116">
    <property type="protein sequence ID" value="NJQ16061.1"/>
    <property type="molecule type" value="Genomic_DNA"/>
</dbReference>
<comment type="subcellular location">
    <subcellularLocation>
        <location evidence="1">Cell membrane</location>
        <topology evidence="1">Multi-pass membrane protein</topology>
    </subcellularLocation>
</comment>
<feature type="transmembrane region" description="Helical" evidence="7">
    <location>
        <begin position="500"/>
        <end position="522"/>
    </location>
</feature>
<dbReference type="PANTHER" id="PTHR30572">
    <property type="entry name" value="MEMBRANE COMPONENT OF TRANSPORTER-RELATED"/>
    <property type="match status" value="1"/>
</dbReference>
<name>A0ABX1CCQ4_9ACTN</name>
<protein>
    <submittedName>
        <fullName evidence="10">FtsX-like permease family protein</fullName>
    </submittedName>
</protein>
<dbReference type="InterPro" id="IPR050250">
    <property type="entry name" value="Macrolide_Exporter_MacB"/>
</dbReference>
<dbReference type="Pfam" id="PF12704">
    <property type="entry name" value="MacB_PCD"/>
    <property type="match status" value="2"/>
</dbReference>
<keyword evidence="11" id="KW-1185">Reference proteome</keyword>
<feature type="domain" description="ABC3 transporter permease C-terminal" evidence="8">
    <location>
        <begin position="734"/>
        <end position="850"/>
    </location>
</feature>
<evidence type="ECO:0000259" key="9">
    <source>
        <dbReference type="Pfam" id="PF12704"/>
    </source>
</evidence>
<evidence type="ECO:0000256" key="7">
    <source>
        <dbReference type="SAM" id="Phobius"/>
    </source>
</evidence>
<evidence type="ECO:0000313" key="10">
    <source>
        <dbReference type="EMBL" id="NJQ16061.1"/>
    </source>
</evidence>